<dbReference type="InterPro" id="IPR035897">
    <property type="entry name" value="Toll_tir_struct_dom_sf"/>
</dbReference>
<name>B2ILB7_BEII9</name>
<organism evidence="2 3">
    <name type="scientific">Beijerinckia indica subsp. indica (strain ATCC 9039 / DSM 1715 / NCIMB 8712)</name>
    <dbReference type="NCBI Taxonomy" id="395963"/>
    <lineage>
        <taxon>Bacteria</taxon>
        <taxon>Pseudomonadati</taxon>
        <taxon>Pseudomonadota</taxon>
        <taxon>Alphaproteobacteria</taxon>
        <taxon>Hyphomicrobiales</taxon>
        <taxon>Beijerinckiaceae</taxon>
        <taxon>Beijerinckia</taxon>
    </lineage>
</organism>
<accession>B2ILB7</accession>
<gene>
    <name evidence="2" type="ordered locus">Bind_3771</name>
</gene>
<dbReference type="PROSITE" id="PS50104">
    <property type="entry name" value="TIR"/>
    <property type="match status" value="1"/>
</dbReference>
<dbReference type="SUPFAM" id="SSF52200">
    <property type="entry name" value="Toll/Interleukin receptor TIR domain"/>
    <property type="match status" value="1"/>
</dbReference>
<feature type="domain" description="TIR" evidence="1">
    <location>
        <begin position="131"/>
        <end position="259"/>
    </location>
</feature>
<dbReference type="EMBL" id="CP001017">
    <property type="protein sequence ID" value="ACB97317.1"/>
    <property type="molecule type" value="Genomic_DNA"/>
</dbReference>
<protein>
    <recommendedName>
        <fullName evidence="1">TIR domain-containing protein</fullName>
    </recommendedName>
</protein>
<evidence type="ECO:0000259" key="1">
    <source>
        <dbReference type="PROSITE" id="PS50104"/>
    </source>
</evidence>
<sequence>MANYELLVLGSPPPGTGDILTTRLMEVADQFGMTIPDDLAVRSAADAGNRNATASIAALYFGGDPAVDAGLVDELEAACVPIVPVVPEGGKVSTTIPAELQAINAFFIAPSDAGLYALAALALECLGLLRRQRRVFVSYRRDDSRTLAVQLHDELSGRGFDVFLDTHDILPGDVFQELLWHRLADCDVVIMLDTKDYFGSKWTKQELGRSLAQGIQILRVIWPGHTPTRHLSLSDAMQLTDADFDPGGQLVARRIDEVVRRTESLRSRSVASRHREIAGSLRVQVERIGGKFEGIGAHRAMALTLPNGLAIQAYPVVGVPTAELLNDVHDKALAAKHGRFPCLAYDHHGIRPAWRSHLEWLDKQVKEVRALRVFDAAWELAEWDS</sequence>
<dbReference type="Gene3D" id="3.40.50.10140">
    <property type="entry name" value="Toll/interleukin-1 receptor homology (TIR) domain"/>
    <property type="match status" value="1"/>
</dbReference>
<geneLocation type="plasmid" evidence="2 3">
    <name>pBIND01</name>
</geneLocation>
<dbReference type="Pfam" id="PF13676">
    <property type="entry name" value="TIR_2"/>
    <property type="match status" value="1"/>
</dbReference>
<keyword evidence="2" id="KW-0614">Plasmid</keyword>
<keyword evidence="3" id="KW-1185">Reference proteome</keyword>
<evidence type="ECO:0000313" key="3">
    <source>
        <dbReference type="Proteomes" id="UP000001695"/>
    </source>
</evidence>
<dbReference type="InterPro" id="IPR000157">
    <property type="entry name" value="TIR_dom"/>
</dbReference>
<evidence type="ECO:0000313" key="2">
    <source>
        <dbReference type="EMBL" id="ACB97317.1"/>
    </source>
</evidence>
<dbReference type="GO" id="GO:0007165">
    <property type="term" value="P:signal transduction"/>
    <property type="evidence" value="ECO:0007669"/>
    <property type="project" value="InterPro"/>
</dbReference>
<dbReference type="HOGENOM" id="CLU_727201_0_0_5"/>
<dbReference type="AlphaFoldDB" id="B2ILB7"/>
<dbReference type="Proteomes" id="UP000001695">
    <property type="component" value="Plasmid pBIND01"/>
</dbReference>
<dbReference type="KEGG" id="bid:Bind_3771"/>
<proteinExistence type="predicted"/>
<reference evidence="2 3" key="1">
    <citation type="submission" date="2008-03" db="EMBL/GenBank/DDBJ databases">
        <title>Complete sequence of plasmid1 of Beijerinckia indica subsp. indica ATCC 9039.</title>
        <authorList>
            <consortium name="US DOE Joint Genome Institute"/>
            <person name="Copeland A."/>
            <person name="Lucas S."/>
            <person name="Lapidus A."/>
            <person name="Glavina del Rio T."/>
            <person name="Dalin E."/>
            <person name="Tice H."/>
            <person name="Bruce D."/>
            <person name="Goodwin L."/>
            <person name="Pitluck S."/>
            <person name="LaButti K."/>
            <person name="Schmutz J."/>
            <person name="Larimer F."/>
            <person name="Land M."/>
            <person name="Hauser L."/>
            <person name="Kyrpides N."/>
            <person name="Mikhailova N."/>
            <person name="Dunfield P.F."/>
            <person name="Dedysh S.N."/>
            <person name="Liesack W."/>
            <person name="Saw J.H."/>
            <person name="Alam M."/>
            <person name="Chen Y."/>
            <person name="Murrell J.C."/>
            <person name="Richardson P."/>
        </authorList>
    </citation>
    <scope>NUCLEOTIDE SEQUENCE [LARGE SCALE GENOMIC DNA]</scope>
    <source>
        <strain evidence="3">ATCC 9039 / DSM 1715 / NCIMB 8712</strain>
        <plasmid evidence="2 3">pBIND01</plasmid>
    </source>
</reference>